<sequence length="240" mass="28186">MKNQIDEQNLRNQLKQVNKEQVALIFIGFSFSYIIQYYIPLRVLVCVGIILIGVTFLSYQYFQKVKNKNALINWSQKWQNLLLERSLFDIIADIWYIPGISRYIKAFLKPFFYNIPPEQAIQQFEDINPQFKNSMTRKGSQYVSSHEKKNLIRACVLTGIYIGANLYFRQKSRQQLKKIVFISISIIAYAICAGSFLLLTTHHSKKNTRKKQQSLTDLNIIENQTQNGSEDDMYYRILTQ</sequence>
<gene>
    <name evidence="2" type="ORF">PPERSA_09669</name>
</gene>
<evidence type="ECO:0000256" key="1">
    <source>
        <dbReference type="SAM" id="Phobius"/>
    </source>
</evidence>
<reference evidence="2 3" key="1">
    <citation type="journal article" date="2015" name="Sci. Rep.">
        <title>Genome of the facultative scuticociliatosis pathogen Pseudocohnilembus persalinus provides insight into its virulence through horizontal gene transfer.</title>
        <authorList>
            <person name="Xiong J."/>
            <person name="Wang G."/>
            <person name="Cheng J."/>
            <person name="Tian M."/>
            <person name="Pan X."/>
            <person name="Warren A."/>
            <person name="Jiang C."/>
            <person name="Yuan D."/>
            <person name="Miao W."/>
        </authorList>
    </citation>
    <scope>NUCLEOTIDE SEQUENCE [LARGE SCALE GENOMIC DNA]</scope>
    <source>
        <strain evidence="2">36N120E</strain>
    </source>
</reference>
<dbReference type="Proteomes" id="UP000054937">
    <property type="component" value="Unassembled WGS sequence"/>
</dbReference>
<accession>A0A0V0R6Z3</accession>
<dbReference type="EMBL" id="LDAU01000032">
    <property type="protein sequence ID" value="KRX10285.1"/>
    <property type="molecule type" value="Genomic_DNA"/>
</dbReference>
<evidence type="ECO:0000313" key="3">
    <source>
        <dbReference type="Proteomes" id="UP000054937"/>
    </source>
</evidence>
<protein>
    <recommendedName>
        <fullName evidence="4">Transmembrane protein</fullName>
    </recommendedName>
</protein>
<evidence type="ECO:0008006" key="4">
    <source>
        <dbReference type="Google" id="ProtNLM"/>
    </source>
</evidence>
<feature type="transmembrane region" description="Helical" evidence="1">
    <location>
        <begin position="180"/>
        <end position="201"/>
    </location>
</feature>
<dbReference type="OrthoDB" id="302466at2759"/>
<dbReference type="AlphaFoldDB" id="A0A0V0R6Z3"/>
<proteinExistence type="predicted"/>
<name>A0A0V0R6Z3_PSEPJ</name>
<feature type="transmembrane region" description="Helical" evidence="1">
    <location>
        <begin position="45"/>
        <end position="62"/>
    </location>
</feature>
<organism evidence="2 3">
    <name type="scientific">Pseudocohnilembus persalinus</name>
    <name type="common">Ciliate</name>
    <dbReference type="NCBI Taxonomy" id="266149"/>
    <lineage>
        <taxon>Eukaryota</taxon>
        <taxon>Sar</taxon>
        <taxon>Alveolata</taxon>
        <taxon>Ciliophora</taxon>
        <taxon>Intramacronucleata</taxon>
        <taxon>Oligohymenophorea</taxon>
        <taxon>Scuticociliatia</taxon>
        <taxon>Philasterida</taxon>
        <taxon>Pseudocohnilembidae</taxon>
        <taxon>Pseudocohnilembus</taxon>
    </lineage>
</organism>
<dbReference type="InParanoid" id="A0A0V0R6Z3"/>
<evidence type="ECO:0000313" key="2">
    <source>
        <dbReference type="EMBL" id="KRX10285.1"/>
    </source>
</evidence>
<feature type="transmembrane region" description="Helical" evidence="1">
    <location>
        <begin position="21"/>
        <end position="39"/>
    </location>
</feature>
<feature type="transmembrane region" description="Helical" evidence="1">
    <location>
        <begin position="151"/>
        <end position="168"/>
    </location>
</feature>
<keyword evidence="1" id="KW-1133">Transmembrane helix</keyword>
<comment type="caution">
    <text evidence="2">The sequence shown here is derived from an EMBL/GenBank/DDBJ whole genome shotgun (WGS) entry which is preliminary data.</text>
</comment>
<keyword evidence="1" id="KW-0812">Transmembrane</keyword>
<keyword evidence="1" id="KW-0472">Membrane</keyword>
<keyword evidence="3" id="KW-1185">Reference proteome</keyword>